<accession>A0A6M1T769</accession>
<name>A0A6M1T769_9BACT</name>
<keyword evidence="3" id="KW-1185">Reference proteome</keyword>
<protein>
    <submittedName>
        <fullName evidence="2">Uncharacterized protein</fullName>
    </submittedName>
</protein>
<evidence type="ECO:0000313" key="3">
    <source>
        <dbReference type="Proteomes" id="UP000479132"/>
    </source>
</evidence>
<comment type="caution">
    <text evidence="2">The sequence shown here is derived from an EMBL/GenBank/DDBJ whole genome shotgun (WGS) entry which is preliminary data.</text>
</comment>
<organism evidence="2 3">
    <name type="scientific">Fodinibius halophilus</name>
    <dbReference type="NCBI Taxonomy" id="1736908"/>
    <lineage>
        <taxon>Bacteria</taxon>
        <taxon>Pseudomonadati</taxon>
        <taxon>Balneolota</taxon>
        <taxon>Balneolia</taxon>
        <taxon>Balneolales</taxon>
        <taxon>Balneolaceae</taxon>
        <taxon>Fodinibius</taxon>
    </lineage>
</organism>
<feature type="region of interest" description="Disordered" evidence="1">
    <location>
        <begin position="27"/>
        <end position="52"/>
    </location>
</feature>
<reference evidence="2 3" key="1">
    <citation type="submission" date="2020-02" db="EMBL/GenBank/DDBJ databases">
        <title>Aliifodinibius halophilus 2W32, complete genome.</title>
        <authorList>
            <person name="Li Y."/>
            <person name="Wu S."/>
        </authorList>
    </citation>
    <scope>NUCLEOTIDE SEQUENCE [LARGE SCALE GENOMIC DNA]</scope>
    <source>
        <strain evidence="2 3">2W32</strain>
    </source>
</reference>
<sequence length="52" mass="5779">MPLLFGRIRKIHLTNVSLQGTFAKPGSHPECNEGFPFQRQQMDTGDSSTSSE</sequence>
<evidence type="ECO:0000256" key="1">
    <source>
        <dbReference type="SAM" id="MobiDB-lite"/>
    </source>
</evidence>
<evidence type="ECO:0000313" key="2">
    <source>
        <dbReference type="EMBL" id="NGP89195.1"/>
    </source>
</evidence>
<gene>
    <name evidence="2" type="ORF">G3569_12615</name>
</gene>
<feature type="compositionally biased region" description="Polar residues" evidence="1">
    <location>
        <begin position="38"/>
        <end position="52"/>
    </location>
</feature>
<proteinExistence type="predicted"/>
<dbReference type="Proteomes" id="UP000479132">
    <property type="component" value="Unassembled WGS sequence"/>
</dbReference>
<dbReference type="AlphaFoldDB" id="A0A6M1T769"/>
<dbReference type="EMBL" id="JAALLS010000017">
    <property type="protein sequence ID" value="NGP89195.1"/>
    <property type="molecule type" value="Genomic_DNA"/>
</dbReference>